<sequence>MPQYALTVKNNIASTLQTGLRTSTTILKLREESASWAGRSMVGRSPSTLAPTDYNAGDWFEHEYWDILVQRRTWSEVDESLLLAST</sequence>
<name>F9FEE7_FUSOF</name>
<accession>F9FEE7</accession>
<gene>
    <name evidence="1" type="ORF">FOXB_04775</name>
</gene>
<proteinExistence type="predicted"/>
<comment type="caution">
    <text evidence="1">The sequence shown here is derived from an EMBL/GenBank/DDBJ whole genome shotgun (WGS) entry which is preliminary data.</text>
</comment>
<dbReference type="EMBL" id="AFQF01001479">
    <property type="protein sequence ID" value="EGU84705.1"/>
    <property type="molecule type" value="Genomic_DNA"/>
</dbReference>
<dbReference type="AlphaFoldDB" id="F9FEE7"/>
<protein>
    <submittedName>
        <fullName evidence="1">Uncharacterized protein</fullName>
    </submittedName>
</protein>
<evidence type="ECO:0000313" key="1">
    <source>
        <dbReference type="EMBL" id="EGU84705.1"/>
    </source>
</evidence>
<organism evidence="1">
    <name type="scientific">Fusarium oxysporum (strain Fo5176)</name>
    <name type="common">Fusarium vascular wilt</name>
    <dbReference type="NCBI Taxonomy" id="660025"/>
    <lineage>
        <taxon>Eukaryota</taxon>
        <taxon>Fungi</taxon>
        <taxon>Dikarya</taxon>
        <taxon>Ascomycota</taxon>
        <taxon>Pezizomycotina</taxon>
        <taxon>Sordariomycetes</taxon>
        <taxon>Hypocreomycetidae</taxon>
        <taxon>Hypocreales</taxon>
        <taxon>Nectriaceae</taxon>
        <taxon>Fusarium</taxon>
        <taxon>Fusarium oxysporum species complex</taxon>
    </lineage>
</organism>
<reference evidence="1" key="1">
    <citation type="journal article" date="2012" name="Mol. Plant Microbe Interact.">
        <title>A highly conserved effector in Fusarium oxysporum is required for full virulence on Arabidopsis.</title>
        <authorList>
            <person name="Thatcher L.F."/>
            <person name="Gardiner D.M."/>
            <person name="Kazan K."/>
            <person name="Manners J."/>
        </authorList>
    </citation>
    <scope>NUCLEOTIDE SEQUENCE [LARGE SCALE GENOMIC DNA]</scope>
    <source>
        <strain evidence="1">Fo5176</strain>
    </source>
</reference>